<dbReference type="Proteomes" id="UP000789860">
    <property type="component" value="Unassembled WGS sequence"/>
</dbReference>
<accession>A0ACA9MBV4</accession>
<proteinExistence type="predicted"/>
<comment type="caution">
    <text evidence="1">The sequence shown here is derived from an EMBL/GenBank/DDBJ whole genome shotgun (WGS) entry which is preliminary data.</text>
</comment>
<keyword evidence="2" id="KW-1185">Reference proteome</keyword>
<dbReference type="EMBL" id="CAJVPM010011634">
    <property type="protein sequence ID" value="CAG8582526.1"/>
    <property type="molecule type" value="Genomic_DNA"/>
</dbReference>
<reference evidence="1" key="1">
    <citation type="submission" date="2021-06" db="EMBL/GenBank/DDBJ databases">
        <authorList>
            <person name="Kallberg Y."/>
            <person name="Tangrot J."/>
            <person name="Rosling A."/>
        </authorList>
    </citation>
    <scope>NUCLEOTIDE SEQUENCE</scope>
    <source>
        <strain evidence="1">AU212A</strain>
    </source>
</reference>
<gene>
    <name evidence="1" type="ORF">SCALOS_LOCUS6261</name>
</gene>
<evidence type="ECO:0000313" key="1">
    <source>
        <dbReference type="EMBL" id="CAG8582526.1"/>
    </source>
</evidence>
<evidence type="ECO:0000313" key="2">
    <source>
        <dbReference type="Proteomes" id="UP000789860"/>
    </source>
</evidence>
<name>A0ACA9MBV4_9GLOM</name>
<sequence>QIFVPRIEKNKTINSYMDLIYGSLLQDNILENIEDDDNSNSISNDDDILTAENKYHLKYTY</sequence>
<protein>
    <submittedName>
        <fullName evidence="1">10526_t:CDS:1</fullName>
    </submittedName>
</protein>
<feature type="non-terminal residue" evidence="1">
    <location>
        <position position="1"/>
    </location>
</feature>
<organism evidence="1 2">
    <name type="scientific">Scutellospora calospora</name>
    <dbReference type="NCBI Taxonomy" id="85575"/>
    <lineage>
        <taxon>Eukaryota</taxon>
        <taxon>Fungi</taxon>
        <taxon>Fungi incertae sedis</taxon>
        <taxon>Mucoromycota</taxon>
        <taxon>Glomeromycotina</taxon>
        <taxon>Glomeromycetes</taxon>
        <taxon>Diversisporales</taxon>
        <taxon>Gigasporaceae</taxon>
        <taxon>Scutellospora</taxon>
    </lineage>
</organism>